<accession>A0A3A4NRP1</accession>
<keyword evidence="1" id="KW-0812">Transmembrane</keyword>
<feature type="transmembrane region" description="Helical" evidence="1">
    <location>
        <begin position="755"/>
        <end position="775"/>
    </location>
</feature>
<evidence type="ECO:0000313" key="3">
    <source>
        <dbReference type="Proteomes" id="UP000265882"/>
    </source>
</evidence>
<keyword evidence="1" id="KW-1133">Transmembrane helix</keyword>
<keyword evidence="1" id="KW-0472">Membrane</keyword>
<evidence type="ECO:0000313" key="2">
    <source>
        <dbReference type="EMBL" id="RJP23233.1"/>
    </source>
</evidence>
<feature type="transmembrane region" description="Helical" evidence="1">
    <location>
        <begin position="403"/>
        <end position="422"/>
    </location>
</feature>
<evidence type="ECO:0008006" key="4">
    <source>
        <dbReference type="Google" id="ProtNLM"/>
    </source>
</evidence>
<dbReference type="Pfam" id="PF09586">
    <property type="entry name" value="YfhO"/>
    <property type="match status" value="1"/>
</dbReference>
<feature type="transmembrane region" description="Helical" evidence="1">
    <location>
        <begin position="230"/>
        <end position="252"/>
    </location>
</feature>
<dbReference type="PANTHER" id="PTHR38454:SF1">
    <property type="entry name" value="INTEGRAL MEMBRANE PROTEIN"/>
    <property type="match status" value="1"/>
</dbReference>
<feature type="transmembrane region" description="Helical" evidence="1">
    <location>
        <begin position="328"/>
        <end position="352"/>
    </location>
</feature>
<feature type="transmembrane region" description="Helical" evidence="1">
    <location>
        <begin position="428"/>
        <end position="448"/>
    </location>
</feature>
<feature type="transmembrane region" description="Helical" evidence="1">
    <location>
        <begin position="129"/>
        <end position="145"/>
    </location>
</feature>
<sequence>MRKAEHYLPPLVLICVLFLFWLFNYGPLQLTTRSVEDCGLWAHNMYNYYLPEYDYVFRRLASGRFPLWNSFQGCGFPTLAGLQGGALYPPNVLFLLMSAEAAISYSTLFHLCLAAVFLYLFVKRIFPDAHFAGALVAALAFVFNPRMYEFVLFPGNFMTICWLPAGMYFSERIVEKPTLARVGWLALSVSMIFLAGFAQATAYVYEVMAAFLLFRLLQHNWKDKNPRATLKVLAMLLLAGVTAAMLAGPQLLPTYELVGLSARSLGTLTPQMSEVYGPQANAFLPWLKGMVDYSGAFTLVDGRNPIPPWSLFLIVVPLAFLRKQDRGISLFFLLIGLLSFVLSLGTNAPFYRFYWDYFPSGNWFTTPIRLRILFYFSLSLLAGAGLSAAIDSEVAGKLKRLDVLRLCGLLIIISAVFAGAGIFLVKDWFFLVLGLIVIHLALISALIMATRNGRRFERKYLTLLLILVILGESGFWYRNLLPFPMKVKPKEKLYNRAVAAVLSPAGRAHIENGWGMGFYGSPEVPEKFGSLFERPVTTNWEPLSLRHYQEFCNYLTGRNWYYGRFQLAGRPFNEKMFDMLSARYIVFSDGAADWIEGRLRKDPIEPRYRLVKDLGAAKVYENLRALEIAGFAPQWDLINGPADLLSKVEGADFNASSTVFLQERPSGGTEQKLIDVALPGNDPIRSVKLDHENIEIDVEAPQAGIVWVSDCHYPGWQAWVDGTKSDVLRVNHAFKGVFVEAGPHKIRIKFMPASFRWGIGLGIAGLILLVAELLWGRLKQRGRA</sequence>
<feature type="transmembrane region" description="Helical" evidence="1">
    <location>
        <begin position="102"/>
        <end position="122"/>
    </location>
</feature>
<evidence type="ECO:0000256" key="1">
    <source>
        <dbReference type="SAM" id="Phobius"/>
    </source>
</evidence>
<feature type="transmembrane region" description="Helical" evidence="1">
    <location>
        <begin position="460"/>
        <end position="477"/>
    </location>
</feature>
<feature type="transmembrane region" description="Helical" evidence="1">
    <location>
        <begin position="306"/>
        <end position="321"/>
    </location>
</feature>
<feature type="transmembrane region" description="Helical" evidence="1">
    <location>
        <begin position="7"/>
        <end position="26"/>
    </location>
</feature>
<dbReference type="Proteomes" id="UP000265882">
    <property type="component" value="Unassembled WGS sequence"/>
</dbReference>
<dbReference type="EMBL" id="QZKU01000048">
    <property type="protein sequence ID" value="RJP23233.1"/>
    <property type="molecule type" value="Genomic_DNA"/>
</dbReference>
<comment type="caution">
    <text evidence="2">The sequence shown here is derived from an EMBL/GenBank/DDBJ whole genome shotgun (WGS) entry which is preliminary data.</text>
</comment>
<proteinExistence type="predicted"/>
<feature type="transmembrane region" description="Helical" evidence="1">
    <location>
        <begin position="202"/>
        <end position="218"/>
    </location>
</feature>
<gene>
    <name evidence="2" type="ORF">C4520_06675</name>
</gene>
<dbReference type="InterPro" id="IPR018580">
    <property type="entry name" value="Uncharacterised_YfhO"/>
</dbReference>
<protein>
    <recommendedName>
        <fullName evidence="4">YfhO family protein</fullName>
    </recommendedName>
</protein>
<dbReference type="AlphaFoldDB" id="A0A3A4NRP1"/>
<feature type="transmembrane region" description="Helical" evidence="1">
    <location>
        <begin position="372"/>
        <end position="391"/>
    </location>
</feature>
<organism evidence="2 3">
    <name type="scientific">Abyssobacteria bacterium (strain SURF_5)</name>
    <dbReference type="NCBI Taxonomy" id="2093360"/>
    <lineage>
        <taxon>Bacteria</taxon>
        <taxon>Pseudomonadati</taxon>
        <taxon>Candidatus Hydrogenedentota</taxon>
        <taxon>Candidatus Abyssobacteria</taxon>
    </lineage>
</organism>
<dbReference type="PANTHER" id="PTHR38454">
    <property type="entry name" value="INTEGRAL MEMBRANE PROTEIN-RELATED"/>
    <property type="match status" value="1"/>
</dbReference>
<name>A0A3A4NRP1_ABYX5</name>
<reference evidence="2 3" key="1">
    <citation type="journal article" date="2017" name="ISME J.">
        <title>Energy and carbon metabolisms in a deep terrestrial subsurface fluid microbial community.</title>
        <authorList>
            <person name="Momper L."/>
            <person name="Jungbluth S.P."/>
            <person name="Lee M.D."/>
            <person name="Amend J.P."/>
        </authorList>
    </citation>
    <scope>NUCLEOTIDE SEQUENCE [LARGE SCALE GENOMIC DNA]</scope>
    <source>
        <strain evidence="2">SURF_5</strain>
    </source>
</reference>